<comment type="caution">
    <text evidence="2">The sequence shown here is derived from an EMBL/GenBank/DDBJ whole genome shotgun (WGS) entry which is preliminary data.</text>
</comment>
<sequence length="526" mass="60253">MANRTREVSAVRYLTDIMRSRTPAYVPDGSIGNEIEWPRPVPGRSLKDALEVRIDRLLSGTIPDKPAYNKQRLYALNAIHRANIGEMTPNPDAHELHRVIDKIYASRPQLPVAVSPYVAAALYEKLQQYAKNKEGDPREFPHIEILGHRRDELQLHEFDENFSSGAPRNPALQKATLRELNALLDEIAPDGAFFNGLRQAVIDEVWEGGEILSRWAKRETEIAETRVKTREIGFIPNSYHYGKERVIRALEDKIVPWRAELLPQQRLAPETTVDIANLIQRHCDLTWQRGGNRFFLPKQLPKGIRDSIRRTTPHRVRTNSVAKEMATRVLDAMDAIVGPRRGNFASRAWFLKTASEHRQYWLEPNSTAADDPTLYSLLRSYSRVLQSRSLEMERLVRTIEGYHQAWQGRLRELPENHHPKRPRVPVRSAKLDLEHSQVMLELAKAANMPGQQKLKLPHRNESEEVAPAGNLARSISTKRKAPIHSQETSGSSSHNVKGEIEIDKLPNARKRPHELEERKRDNSISR</sequence>
<dbReference type="RefSeq" id="WP_007538814.1">
    <property type="nucleotide sequence ID" value="NZ_LNCD01000010.1"/>
</dbReference>
<dbReference type="OrthoDB" id="8381518at2"/>
<organism evidence="2 3">
    <name type="scientific">Rhizobium altiplani</name>
    <dbReference type="NCBI Taxonomy" id="1864509"/>
    <lineage>
        <taxon>Bacteria</taxon>
        <taxon>Pseudomonadati</taxon>
        <taxon>Pseudomonadota</taxon>
        <taxon>Alphaproteobacteria</taxon>
        <taxon>Hyphomicrobiales</taxon>
        <taxon>Rhizobiaceae</taxon>
        <taxon>Rhizobium/Agrobacterium group</taxon>
        <taxon>Rhizobium</taxon>
    </lineage>
</organism>
<accession>A0A125QA80</accession>
<feature type="region of interest" description="Disordered" evidence="1">
    <location>
        <begin position="457"/>
        <end position="526"/>
    </location>
</feature>
<reference evidence="2 3" key="1">
    <citation type="submission" date="2015-11" db="EMBL/GenBank/DDBJ databases">
        <title>Draft Genome Sequence of the Strain BR 10423 (Rhizobium sp.) isolated from nodules of Mimosa pudica.</title>
        <authorList>
            <person name="Barauna A.C."/>
            <person name="Zilli J.E."/>
            <person name="Simoes-Araujo J.L."/>
            <person name="Reis V.M."/>
            <person name="James E.K."/>
            <person name="Reis F.B.Jr."/>
            <person name="Rouws L.F."/>
            <person name="Passos S.R."/>
            <person name="Gois S.R."/>
        </authorList>
    </citation>
    <scope>NUCLEOTIDE SEQUENCE [LARGE SCALE GENOMIC DNA]</scope>
    <source>
        <strain evidence="2 3">BR10423</strain>
    </source>
</reference>
<dbReference type="AlphaFoldDB" id="A0A125QA80"/>
<protein>
    <submittedName>
        <fullName evidence="2">Uncharacterized protein</fullName>
    </submittedName>
</protein>
<proteinExistence type="predicted"/>
<feature type="compositionally biased region" description="Polar residues" evidence="1">
    <location>
        <begin position="485"/>
        <end position="495"/>
    </location>
</feature>
<dbReference type="EMBL" id="LNCD01000010">
    <property type="protein sequence ID" value="KWV59676.1"/>
    <property type="molecule type" value="Genomic_DNA"/>
</dbReference>
<name>A0A125QA80_9HYPH</name>
<evidence type="ECO:0000313" key="3">
    <source>
        <dbReference type="Proteomes" id="UP000068164"/>
    </source>
</evidence>
<keyword evidence="3" id="KW-1185">Reference proteome</keyword>
<feature type="compositionally biased region" description="Basic and acidic residues" evidence="1">
    <location>
        <begin position="496"/>
        <end position="506"/>
    </location>
</feature>
<dbReference type="Proteomes" id="UP000068164">
    <property type="component" value="Unassembled WGS sequence"/>
</dbReference>
<gene>
    <name evidence="2" type="ORF">AS026_28275</name>
</gene>
<feature type="compositionally biased region" description="Basic and acidic residues" evidence="1">
    <location>
        <begin position="513"/>
        <end position="526"/>
    </location>
</feature>
<evidence type="ECO:0000313" key="2">
    <source>
        <dbReference type="EMBL" id="KWV59676.1"/>
    </source>
</evidence>
<evidence type="ECO:0000256" key="1">
    <source>
        <dbReference type="SAM" id="MobiDB-lite"/>
    </source>
</evidence>